<evidence type="ECO:0000256" key="2">
    <source>
        <dbReference type="ARBA" id="ARBA00006375"/>
    </source>
</evidence>
<name>A0AAU9JRB2_9CILI</name>
<dbReference type="Proteomes" id="UP001162131">
    <property type="component" value="Unassembled WGS sequence"/>
</dbReference>
<evidence type="ECO:0000256" key="6">
    <source>
        <dbReference type="ARBA" id="ARBA00022792"/>
    </source>
</evidence>
<dbReference type="AlphaFoldDB" id="A0AAU9JRB2"/>
<dbReference type="Pfam" id="PF00153">
    <property type="entry name" value="Mito_carr"/>
    <property type="match status" value="2"/>
</dbReference>
<dbReference type="PANTHER" id="PTHR45760">
    <property type="entry name" value="FI19922P1-RELATED"/>
    <property type="match status" value="1"/>
</dbReference>
<dbReference type="PANTHER" id="PTHR45760:SF2">
    <property type="entry name" value="FI19922P1-RELATED"/>
    <property type="match status" value="1"/>
</dbReference>
<dbReference type="InterPro" id="IPR045315">
    <property type="entry name" value="Mtm1-like"/>
</dbReference>
<keyword evidence="9 10" id="KW-0472">Membrane</keyword>
<dbReference type="Gene3D" id="1.50.40.10">
    <property type="entry name" value="Mitochondrial carrier domain"/>
    <property type="match status" value="2"/>
</dbReference>
<comment type="caution">
    <text evidence="12">The sequence shown here is derived from an EMBL/GenBank/DDBJ whole genome shotgun (WGS) entry which is preliminary data.</text>
</comment>
<protein>
    <recommendedName>
        <fullName evidence="14">Mitochondrial carrier protein</fullName>
    </recommendedName>
</protein>
<evidence type="ECO:0000256" key="7">
    <source>
        <dbReference type="ARBA" id="ARBA00022989"/>
    </source>
</evidence>
<dbReference type="InterPro" id="IPR023395">
    <property type="entry name" value="MCP_dom_sf"/>
</dbReference>
<evidence type="ECO:0000256" key="3">
    <source>
        <dbReference type="ARBA" id="ARBA00022448"/>
    </source>
</evidence>
<feature type="repeat" description="Solcar" evidence="10">
    <location>
        <begin position="175"/>
        <end position="259"/>
    </location>
</feature>
<evidence type="ECO:0000256" key="4">
    <source>
        <dbReference type="ARBA" id="ARBA00022692"/>
    </source>
</evidence>
<dbReference type="InterPro" id="IPR018108">
    <property type="entry name" value="MCP_transmembrane"/>
</dbReference>
<evidence type="ECO:0008006" key="14">
    <source>
        <dbReference type="Google" id="ProtNLM"/>
    </source>
</evidence>
<dbReference type="GO" id="GO:1990542">
    <property type="term" value="P:mitochondrial transmembrane transport"/>
    <property type="evidence" value="ECO:0007669"/>
    <property type="project" value="InterPro"/>
</dbReference>
<keyword evidence="4 10" id="KW-0812">Transmembrane</keyword>
<evidence type="ECO:0000313" key="13">
    <source>
        <dbReference type="Proteomes" id="UP001162131"/>
    </source>
</evidence>
<keyword evidence="6" id="KW-0999">Mitochondrion inner membrane</keyword>
<sequence length="269" mass="30068">MTERSESKLSVLASTCISSAVYAIVLNPLDVIKNTQIGSLNRLSVKHSIEQIISHKGLPNLWRGISPSLVSILGVNLVHYSLYEILRPPLDDWFGSLGSGLSAMVAKLTAVIVSSPIERFKTSLMGTGSGQLSFSNIGFSGLRVTLVRDVLFSGTFFLTMENLHKKHKDKHPNISRTLSCTTGAILATLITHPFDVIKTKLQTRNCCYSHLEKIPFSGIKLIVKREGLQTLTHGIWPRLGRLVLGVNIYINLYEYFKQYFDKHNFYMID</sequence>
<feature type="repeat" description="Solcar" evidence="10">
    <location>
        <begin position="6"/>
        <end position="89"/>
    </location>
</feature>
<keyword evidence="5" id="KW-0677">Repeat</keyword>
<keyword evidence="7" id="KW-1133">Transmembrane helix</keyword>
<dbReference type="EMBL" id="CAJZBQ010000045">
    <property type="protein sequence ID" value="CAG9328127.1"/>
    <property type="molecule type" value="Genomic_DNA"/>
</dbReference>
<comment type="subcellular location">
    <subcellularLocation>
        <location evidence="1">Mitochondrion inner membrane</location>
        <topology evidence="1">Multi-pass membrane protein</topology>
    </subcellularLocation>
</comment>
<dbReference type="SUPFAM" id="SSF103506">
    <property type="entry name" value="Mitochondrial carrier"/>
    <property type="match status" value="1"/>
</dbReference>
<evidence type="ECO:0000256" key="1">
    <source>
        <dbReference type="ARBA" id="ARBA00004448"/>
    </source>
</evidence>
<proteinExistence type="inferred from homology"/>
<keyword evidence="13" id="KW-1185">Reference proteome</keyword>
<accession>A0AAU9JRB2</accession>
<organism evidence="12 13">
    <name type="scientific">Blepharisma stoltei</name>
    <dbReference type="NCBI Taxonomy" id="1481888"/>
    <lineage>
        <taxon>Eukaryota</taxon>
        <taxon>Sar</taxon>
        <taxon>Alveolata</taxon>
        <taxon>Ciliophora</taxon>
        <taxon>Postciliodesmatophora</taxon>
        <taxon>Heterotrichea</taxon>
        <taxon>Heterotrichida</taxon>
        <taxon>Blepharismidae</taxon>
        <taxon>Blepharisma</taxon>
    </lineage>
</organism>
<gene>
    <name evidence="12" type="ORF">BSTOLATCC_MIC45585</name>
</gene>
<keyword evidence="8" id="KW-0496">Mitochondrion</keyword>
<comment type="similarity">
    <text evidence="2 11">Belongs to the mitochondrial carrier (TC 2.A.29) family.</text>
</comment>
<evidence type="ECO:0000256" key="11">
    <source>
        <dbReference type="RuleBase" id="RU000488"/>
    </source>
</evidence>
<evidence type="ECO:0000256" key="9">
    <source>
        <dbReference type="ARBA" id="ARBA00023136"/>
    </source>
</evidence>
<evidence type="ECO:0000313" key="12">
    <source>
        <dbReference type="EMBL" id="CAG9328127.1"/>
    </source>
</evidence>
<evidence type="ECO:0000256" key="5">
    <source>
        <dbReference type="ARBA" id="ARBA00022737"/>
    </source>
</evidence>
<reference evidence="12" key="1">
    <citation type="submission" date="2021-09" db="EMBL/GenBank/DDBJ databases">
        <authorList>
            <consortium name="AG Swart"/>
            <person name="Singh M."/>
            <person name="Singh A."/>
            <person name="Seah K."/>
            <person name="Emmerich C."/>
        </authorList>
    </citation>
    <scope>NUCLEOTIDE SEQUENCE</scope>
    <source>
        <strain evidence="12">ATCC30299</strain>
    </source>
</reference>
<dbReference type="GO" id="GO:0005743">
    <property type="term" value="C:mitochondrial inner membrane"/>
    <property type="evidence" value="ECO:0007669"/>
    <property type="project" value="UniProtKB-SubCell"/>
</dbReference>
<evidence type="ECO:0000256" key="8">
    <source>
        <dbReference type="ARBA" id="ARBA00023128"/>
    </source>
</evidence>
<keyword evidence="3 11" id="KW-0813">Transport</keyword>
<evidence type="ECO:0000256" key="10">
    <source>
        <dbReference type="PROSITE-ProRule" id="PRU00282"/>
    </source>
</evidence>
<dbReference type="PROSITE" id="PS50920">
    <property type="entry name" value="SOLCAR"/>
    <property type="match status" value="2"/>
</dbReference>